<organism evidence="1 2">
    <name type="scientific">Pistacia atlantica</name>
    <dbReference type="NCBI Taxonomy" id="434234"/>
    <lineage>
        <taxon>Eukaryota</taxon>
        <taxon>Viridiplantae</taxon>
        <taxon>Streptophyta</taxon>
        <taxon>Embryophyta</taxon>
        <taxon>Tracheophyta</taxon>
        <taxon>Spermatophyta</taxon>
        <taxon>Magnoliopsida</taxon>
        <taxon>eudicotyledons</taxon>
        <taxon>Gunneridae</taxon>
        <taxon>Pentapetalae</taxon>
        <taxon>rosids</taxon>
        <taxon>malvids</taxon>
        <taxon>Sapindales</taxon>
        <taxon>Anacardiaceae</taxon>
        <taxon>Pistacia</taxon>
    </lineage>
</organism>
<evidence type="ECO:0000313" key="2">
    <source>
        <dbReference type="Proteomes" id="UP001164250"/>
    </source>
</evidence>
<accession>A0ACC1B7W1</accession>
<comment type="caution">
    <text evidence="1">The sequence shown here is derived from an EMBL/GenBank/DDBJ whole genome shotgun (WGS) entry which is preliminary data.</text>
</comment>
<dbReference type="Proteomes" id="UP001164250">
    <property type="component" value="Chromosome 6"/>
</dbReference>
<reference evidence="2" key="1">
    <citation type="journal article" date="2023" name="G3 (Bethesda)">
        <title>Genome assembly and association tests identify interacting loci associated with vigor, precocity, and sex in interspecific pistachio rootstocks.</title>
        <authorList>
            <person name="Palmer W."/>
            <person name="Jacygrad E."/>
            <person name="Sagayaradj S."/>
            <person name="Cavanaugh K."/>
            <person name="Han R."/>
            <person name="Bertier L."/>
            <person name="Beede B."/>
            <person name="Kafkas S."/>
            <person name="Golino D."/>
            <person name="Preece J."/>
            <person name="Michelmore R."/>
        </authorList>
    </citation>
    <scope>NUCLEOTIDE SEQUENCE [LARGE SCALE GENOMIC DNA]</scope>
</reference>
<sequence length="44" mass="5055">MCLGGICRWKIVFVGGRWFAGGRLDNVRWFCVVGIERKMVSHVD</sequence>
<gene>
    <name evidence="1" type="ORF">Patl1_15818</name>
</gene>
<protein>
    <submittedName>
        <fullName evidence="1">Uncharacterized protein</fullName>
    </submittedName>
</protein>
<dbReference type="EMBL" id="CM047902">
    <property type="protein sequence ID" value="KAJ0095009.1"/>
    <property type="molecule type" value="Genomic_DNA"/>
</dbReference>
<keyword evidence="2" id="KW-1185">Reference proteome</keyword>
<name>A0ACC1B7W1_9ROSI</name>
<proteinExistence type="predicted"/>
<evidence type="ECO:0000313" key="1">
    <source>
        <dbReference type="EMBL" id="KAJ0095009.1"/>
    </source>
</evidence>